<dbReference type="EMBL" id="VWPL01000029">
    <property type="protein sequence ID" value="KAA5598217.1"/>
    <property type="molecule type" value="Genomic_DNA"/>
</dbReference>
<evidence type="ECO:0000259" key="1">
    <source>
        <dbReference type="Pfam" id="PF09623"/>
    </source>
</evidence>
<gene>
    <name evidence="2" type="ORF">F1193_13600</name>
</gene>
<dbReference type="OrthoDB" id="9805822at2"/>
<proteinExistence type="predicted"/>
<dbReference type="InterPro" id="IPR019092">
    <property type="entry name" value="SSO2081-like_dom"/>
</dbReference>
<dbReference type="NCBIfam" id="TIGR02584">
    <property type="entry name" value="cas_NE0113"/>
    <property type="match status" value="1"/>
</dbReference>
<name>A0A5M6HRA1_9HYPH</name>
<dbReference type="InterPro" id="IPR013413">
    <property type="entry name" value="CRISPR-assoc_prot_NE0113"/>
</dbReference>
<feature type="domain" description="CRISPR system ring nuclease SSO2081-like" evidence="1">
    <location>
        <begin position="63"/>
        <end position="263"/>
    </location>
</feature>
<organism evidence="2 3">
    <name type="scientific">Blastochloris sulfoviridis</name>
    <dbReference type="NCBI Taxonomy" id="50712"/>
    <lineage>
        <taxon>Bacteria</taxon>
        <taxon>Pseudomonadati</taxon>
        <taxon>Pseudomonadota</taxon>
        <taxon>Alphaproteobacteria</taxon>
        <taxon>Hyphomicrobiales</taxon>
        <taxon>Blastochloridaceae</taxon>
        <taxon>Blastochloris</taxon>
    </lineage>
</organism>
<dbReference type="CDD" id="cd09741">
    <property type="entry name" value="Csx1_III-U"/>
    <property type="match status" value="1"/>
</dbReference>
<keyword evidence="3" id="KW-1185">Reference proteome</keyword>
<dbReference type="Proteomes" id="UP000323886">
    <property type="component" value="Unassembled WGS sequence"/>
</dbReference>
<dbReference type="AlphaFoldDB" id="A0A5M6HRA1"/>
<sequence>MADLPGWRRGPQVRRGKVAGTAAVHRRHLCSRSIATTMMPPVPEPRSPADFPRRVLLASLGLAPQVLTETLYCLAQASPPFVPTEIHVVTTLEGRHRAMLTLLDESTAMLSALEADIRIAGLRAALTPERIHVIVDVAGTPLADIDSEADNAATADLIVRLVREFTADQECALHASIAGGRKTMGFLLGYTLSLFGRPQDRLSHVLVSEPFQAHPQFFFPPRMPRVLLDRNQRPVSTAEAQLTLAEIPVVRLRDGLPRGFLTADWRYSDIVAAAQSAMSQPVIKIDVPAGRLFCGGIAVPLKPVTFAVAAWMAARTARLGPEDGAIRWSTCDWTEFLDIYSRLPDQQPARVVRLRQRLKEPAGEEEFLREHVSRLKRALRETLGPDSTPYEPRPFGRKPSTRVGFALLPGAITVKLA</sequence>
<evidence type="ECO:0000313" key="2">
    <source>
        <dbReference type="EMBL" id="KAA5598217.1"/>
    </source>
</evidence>
<evidence type="ECO:0000313" key="3">
    <source>
        <dbReference type="Proteomes" id="UP000323886"/>
    </source>
</evidence>
<comment type="caution">
    <text evidence="2">The sequence shown here is derived from an EMBL/GenBank/DDBJ whole genome shotgun (WGS) entry which is preliminary data.</text>
</comment>
<accession>A0A5M6HRA1</accession>
<protein>
    <submittedName>
        <fullName evidence="2">TIGR02584 family CRISPR-associated protein</fullName>
    </submittedName>
</protein>
<reference evidence="2 3" key="1">
    <citation type="submission" date="2019-09" db="EMBL/GenBank/DDBJ databases">
        <title>Draft Whole-Genome sequence of Blastochloris sulfoviridis DSM 729.</title>
        <authorList>
            <person name="Meyer T.E."/>
            <person name="Kyndt J.A."/>
        </authorList>
    </citation>
    <scope>NUCLEOTIDE SEQUENCE [LARGE SCALE GENOMIC DNA]</scope>
    <source>
        <strain evidence="2 3">DSM 729</strain>
    </source>
</reference>
<dbReference type="RefSeq" id="WP_150098353.1">
    <property type="nucleotide sequence ID" value="NZ_VWPL01000029.1"/>
</dbReference>
<dbReference type="Pfam" id="PF09623">
    <property type="entry name" value="Cas_NE0113"/>
    <property type="match status" value="1"/>
</dbReference>